<comment type="caution">
    <text evidence="2">The sequence shown here is derived from an EMBL/GenBank/DDBJ whole genome shotgun (WGS) entry which is preliminary data.</text>
</comment>
<name>A0ABQ4SFQ1_9HYPH</name>
<accession>A0ABQ4SFQ1</accession>
<evidence type="ECO:0008006" key="4">
    <source>
        <dbReference type="Google" id="ProtNLM"/>
    </source>
</evidence>
<dbReference type="RefSeq" id="WP_238235389.1">
    <property type="nucleotide sequence ID" value="NZ_BPQQ01000027.1"/>
</dbReference>
<protein>
    <recommendedName>
        <fullName evidence="4">DUF2794 domain-containing protein</fullName>
    </recommendedName>
</protein>
<gene>
    <name evidence="2" type="ORF">GMJLKIPL_2423</name>
</gene>
<evidence type="ECO:0000313" key="3">
    <source>
        <dbReference type="Proteomes" id="UP001055153"/>
    </source>
</evidence>
<reference evidence="2" key="1">
    <citation type="journal article" date="2021" name="Front. Microbiol.">
        <title>Comprehensive Comparative Genomics and Phenotyping of Methylobacterium Species.</title>
        <authorList>
            <person name="Alessa O."/>
            <person name="Ogura Y."/>
            <person name="Fujitani Y."/>
            <person name="Takami H."/>
            <person name="Hayashi T."/>
            <person name="Sahin N."/>
            <person name="Tani A."/>
        </authorList>
    </citation>
    <scope>NUCLEOTIDE SEQUENCE</scope>
    <source>
        <strain evidence="2">DSM 17168</strain>
    </source>
</reference>
<proteinExistence type="predicted"/>
<evidence type="ECO:0000256" key="1">
    <source>
        <dbReference type="SAM" id="MobiDB-lite"/>
    </source>
</evidence>
<reference evidence="2" key="2">
    <citation type="submission" date="2021-08" db="EMBL/GenBank/DDBJ databases">
        <authorList>
            <person name="Tani A."/>
            <person name="Ola A."/>
            <person name="Ogura Y."/>
            <person name="Katsura K."/>
            <person name="Hayashi T."/>
        </authorList>
    </citation>
    <scope>NUCLEOTIDE SEQUENCE</scope>
    <source>
        <strain evidence="2">DSM 17168</strain>
    </source>
</reference>
<sequence length="128" mass="14452">MSEGESTDSPFSGVGARVVPFPATHTPAPPPQVSFHRDELRVILNLYGRMVAAGEWRDYTIDFTREKAVFAIHRRTSERPLYRIEKDPRLARRQGAYAVVAETGRILKRGHDLAQVLKVLETPLRVVS</sequence>
<feature type="region of interest" description="Disordered" evidence="1">
    <location>
        <begin position="1"/>
        <end position="33"/>
    </location>
</feature>
<keyword evidence="3" id="KW-1185">Reference proteome</keyword>
<dbReference type="EMBL" id="BPQQ01000027">
    <property type="protein sequence ID" value="GJE00501.1"/>
    <property type="molecule type" value="Genomic_DNA"/>
</dbReference>
<evidence type="ECO:0000313" key="2">
    <source>
        <dbReference type="EMBL" id="GJE00501.1"/>
    </source>
</evidence>
<dbReference type="Pfam" id="PF10984">
    <property type="entry name" value="DUF2794"/>
    <property type="match status" value="1"/>
</dbReference>
<dbReference type="Proteomes" id="UP001055153">
    <property type="component" value="Unassembled WGS sequence"/>
</dbReference>
<organism evidence="2 3">
    <name type="scientific">Methylobacterium isbiliense</name>
    <dbReference type="NCBI Taxonomy" id="315478"/>
    <lineage>
        <taxon>Bacteria</taxon>
        <taxon>Pseudomonadati</taxon>
        <taxon>Pseudomonadota</taxon>
        <taxon>Alphaproteobacteria</taxon>
        <taxon>Hyphomicrobiales</taxon>
        <taxon>Methylobacteriaceae</taxon>
        <taxon>Methylobacterium</taxon>
    </lineage>
</organism>
<dbReference type="InterPro" id="IPR021252">
    <property type="entry name" value="DUF2794"/>
</dbReference>